<dbReference type="EMBL" id="SBKQ01000002">
    <property type="protein sequence ID" value="RXR34636.1"/>
    <property type="molecule type" value="Genomic_DNA"/>
</dbReference>
<evidence type="ECO:0008006" key="4">
    <source>
        <dbReference type="Google" id="ProtNLM"/>
    </source>
</evidence>
<sequence length="338" mass="39227">MNKKYQSFEDKVFAVVVILLLIKVIYILLSIGDVTSVQFMNSFFGTLFFGILILVLLRGFTGNFDDFFSGNGDGYDSSVYIRESVFDKIAQKYRDLAEKNIHEGNYQKAAYIYLKLLKDPYTAASTLYDGGHYLEAAAINLNYLKNEERAGECFEKGKSYSEALKLYKKLELHEKTGDVYLLMNNRKDALIYFEKAITSHVSLKQYIKASLIYQFKIESFSKTQEMLMNGWDENADAQNCLQHYFDNIVKPETLLTEIQSVYENKTTERNLESFLQIIKLQYKKDEALQQKVKTISYEIIAKLIDQKPEICSELAFFNQDNVSITKDILKFKLNKKRK</sequence>
<dbReference type="SUPFAM" id="SSF81901">
    <property type="entry name" value="HCP-like"/>
    <property type="match status" value="1"/>
</dbReference>
<organism evidence="2 3">
    <name type="scientific">Flavobacterium piscinae</name>
    <dbReference type="NCBI Taxonomy" id="2506424"/>
    <lineage>
        <taxon>Bacteria</taxon>
        <taxon>Pseudomonadati</taxon>
        <taxon>Bacteroidota</taxon>
        <taxon>Flavobacteriia</taxon>
        <taxon>Flavobacteriales</taxon>
        <taxon>Flavobacteriaceae</taxon>
        <taxon>Flavobacterium</taxon>
    </lineage>
</organism>
<keyword evidence="1" id="KW-1133">Transmembrane helix</keyword>
<dbReference type="Proteomes" id="UP000289734">
    <property type="component" value="Unassembled WGS sequence"/>
</dbReference>
<name>A0A4V1N570_9FLAO</name>
<gene>
    <name evidence="2" type="ORF">EQG68_01625</name>
</gene>
<evidence type="ECO:0000313" key="2">
    <source>
        <dbReference type="EMBL" id="RXR34636.1"/>
    </source>
</evidence>
<dbReference type="RefSeq" id="WP_129463048.1">
    <property type="nucleotide sequence ID" value="NZ_SBKQ01000002.1"/>
</dbReference>
<protein>
    <recommendedName>
        <fullName evidence="4">Tetratricopeptide repeat protein</fullName>
    </recommendedName>
</protein>
<keyword evidence="1" id="KW-0812">Transmembrane</keyword>
<keyword evidence="1" id="KW-0472">Membrane</keyword>
<accession>A0A4V1N570</accession>
<feature type="transmembrane region" description="Helical" evidence="1">
    <location>
        <begin position="37"/>
        <end position="57"/>
    </location>
</feature>
<evidence type="ECO:0000313" key="3">
    <source>
        <dbReference type="Proteomes" id="UP000289734"/>
    </source>
</evidence>
<comment type="caution">
    <text evidence="2">The sequence shown here is derived from an EMBL/GenBank/DDBJ whole genome shotgun (WGS) entry which is preliminary data.</text>
</comment>
<dbReference type="OrthoDB" id="1235043at2"/>
<keyword evidence="3" id="KW-1185">Reference proteome</keyword>
<dbReference type="AlphaFoldDB" id="A0A4V1N570"/>
<evidence type="ECO:0000256" key="1">
    <source>
        <dbReference type="SAM" id="Phobius"/>
    </source>
</evidence>
<reference evidence="3" key="1">
    <citation type="submission" date="2019-01" db="EMBL/GenBank/DDBJ databases">
        <title>Cytophagaceae bacterium strain CAR-16.</title>
        <authorList>
            <person name="Chen W.-M."/>
        </authorList>
    </citation>
    <scope>NUCLEOTIDE SEQUENCE [LARGE SCALE GENOMIC DNA]</scope>
    <source>
        <strain evidence="3">ICH-30</strain>
    </source>
</reference>
<proteinExistence type="predicted"/>
<feature type="transmembrane region" description="Helical" evidence="1">
    <location>
        <begin position="12"/>
        <end position="31"/>
    </location>
</feature>